<accession>A0A2Z4LQ64</accession>
<evidence type="ECO:0000256" key="2">
    <source>
        <dbReference type="SAM" id="SignalP"/>
    </source>
</evidence>
<dbReference type="KEGG" id="spon:HME9304_00910"/>
<organism evidence="3 4">
    <name type="scientific">Flagellimonas maritima</name>
    <dbReference type="NCBI Taxonomy" id="1383885"/>
    <lineage>
        <taxon>Bacteria</taxon>
        <taxon>Pseudomonadati</taxon>
        <taxon>Bacteroidota</taxon>
        <taxon>Flavobacteriia</taxon>
        <taxon>Flavobacteriales</taxon>
        <taxon>Flavobacteriaceae</taxon>
        <taxon>Flagellimonas</taxon>
    </lineage>
</organism>
<gene>
    <name evidence="3" type="ORF">HME9304_00910</name>
</gene>
<dbReference type="Proteomes" id="UP000248536">
    <property type="component" value="Chromosome"/>
</dbReference>
<dbReference type="AlphaFoldDB" id="A0A2Z4LQ64"/>
<keyword evidence="4" id="KW-1185">Reference proteome</keyword>
<feature type="chain" id="PRO_5016299493" description="DUF4890 domain-containing protein" evidence="2">
    <location>
        <begin position="19"/>
        <end position="148"/>
    </location>
</feature>
<dbReference type="EMBL" id="CP030104">
    <property type="protein sequence ID" value="AWX43912.1"/>
    <property type="molecule type" value="Genomic_DNA"/>
</dbReference>
<proteinExistence type="predicted"/>
<protein>
    <recommendedName>
        <fullName evidence="5">DUF4890 domain-containing protein</fullName>
    </recommendedName>
</protein>
<evidence type="ECO:0000313" key="4">
    <source>
        <dbReference type="Proteomes" id="UP000248536"/>
    </source>
</evidence>
<feature type="signal peptide" evidence="2">
    <location>
        <begin position="1"/>
        <end position="18"/>
    </location>
</feature>
<keyword evidence="1" id="KW-0175">Coiled coil</keyword>
<evidence type="ECO:0000313" key="3">
    <source>
        <dbReference type="EMBL" id="AWX43912.1"/>
    </source>
</evidence>
<evidence type="ECO:0000256" key="1">
    <source>
        <dbReference type="SAM" id="Coils"/>
    </source>
</evidence>
<feature type="coiled-coil region" evidence="1">
    <location>
        <begin position="59"/>
        <end position="86"/>
    </location>
</feature>
<dbReference type="OrthoDB" id="956918at2"/>
<keyword evidence="2" id="KW-0732">Signal</keyword>
<name>A0A2Z4LQ64_9FLAO</name>
<sequence>MRRLVVVLVVLGTLCVSAQRNDGAKKGKAFKADLTAEQLATLHTKKMTLALDLTQVQQAQVMEINLERAKMRKAKYEERMAKKESGEWEKPSPDERFEIENERLDYQIAQHQKMKEVLTDNQYQTWKKMTLRKGMNGKKTMQGKQRRG</sequence>
<evidence type="ECO:0008006" key="5">
    <source>
        <dbReference type="Google" id="ProtNLM"/>
    </source>
</evidence>
<reference evidence="3 4" key="1">
    <citation type="submission" date="2018-06" db="EMBL/GenBank/DDBJ databases">
        <title>Spongiibacterium sp. HME9304 Genome sequencing and assembly.</title>
        <authorList>
            <person name="Kang H."/>
            <person name="Kim H."/>
            <person name="Joh K."/>
        </authorList>
    </citation>
    <scope>NUCLEOTIDE SEQUENCE [LARGE SCALE GENOMIC DNA]</scope>
    <source>
        <strain evidence="3 4">HME9304</strain>
    </source>
</reference>
<dbReference type="RefSeq" id="WP_112377433.1">
    <property type="nucleotide sequence ID" value="NZ_CP030104.1"/>
</dbReference>